<evidence type="ECO:0000256" key="2">
    <source>
        <dbReference type="ARBA" id="ARBA00022676"/>
    </source>
</evidence>
<evidence type="ECO:0000313" key="5">
    <source>
        <dbReference type="EMBL" id="CAI7997659.1"/>
    </source>
</evidence>
<keyword evidence="6" id="KW-1185">Reference proteome</keyword>
<dbReference type="AlphaFoldDB" id="A0AA35QZU8"/>
<dbReference type="GO" id="GO:0016757">
    <property type="term" value="F:glycosyltransferase activity"/>
    <property type="evidence" value="ECO:0007669"/>
    <property type="project" value="UniProtKB-KW"/>
</dbReference>
<accession>A0AA35QZU8</accession>
<proteinExistence type="inferred from homology"/>
<gene>
    <name evidence="5" type="ORF">GBAR_LOCUS2203</name>
</gene>
<organism evidence="5 6">
    <name type="scientific">Geodia barretti</name>
    <name type="common">Barrett's horny sponge</name>
    <dbReference type="NCBI Taxonomy" id="519541"/>
    <lineage>
        <taxon>Eukaryota</taxon>
        <taxon>Metazoa</taxon>
        <taxon>Porifera</taxon>
        <taxon>Demospongiae</taxon>
        <taxon>Heteroscleromorpha</taxon>
        <taxon>Tetractinellida</taxon>
        <taxon>Astrophorina</taxon>
        <taxon>Geodiidae</taxon>
        <taxon>Geodia</taxon>
    </lineage>
</organism>
<comment type="similarity">
    <text evidence="1">Belongs to the glycosyltransferase group 1 family. Glycosyltransferase 4 subfamily.</text>
</comment>
<evidence type="ECO:0000256" key="3">
    <source>
        <dbReference type="ARBA" id="ARBA00022679"/>
    </source>
</evidence>
<dbReference type="Proteomes" id="UP001174909">
    <property type="component" value="Unassembled WGS sequence"/>
</dbReference>
<evidence type="ECO:0000256" key="1">
    <source>
        <dbReference type="ARBA" id="ARBA00009481"/>
    </source>
</evidence>
<name>A0AA35QZU8_GEOBA</name>
<evidence type="ECO:0000313" key="6">
    <source>
        <dbReference type="Proteomes" id="UP001174909"/>
    </source>
</evidence>
<dbReference type="SUPFAM" id="SSF53756">
    <property type="entry name" value="UDP-Glycosyltransferase/glycogen phosphorylase"/>
    <property type="match status" value="1"/>
</dbReference>
<sequence>MSPEAADQLTRLADDFAGARVLHVNSTANGGGVAEILHSLVPLSNALGITTERAVIVPDDPAFFTVTKRIHNMLQGADGELSAAELDIYYGCLNQVACEIERTGLSADVWFLHDPQLLPLGRLIKQCQGATRIWTVHIDLTHPNPWLLDELLPLTAAYDTLICSLGQYVPSALPSNVGIHIAPPAIDPLTCKNAAMPGERAREIVAALGIDSARPLVTQVSRFDVWKDPWGVVDAYRLARGSHPGLQLALLGLSQANDDPEGRRRAAIRTRVRRPRPGHPPVL</sequence>
<keyword evidence="2" id="KW-0328">Glycosyltransferase</keyword>
<comment type="caution">
    <text evidence="5">The sequence shown here is derived from an EMBL/GenBank/DDBJ whole genome shotgun (WGS) entry which is preliminary data.</text>
</comment>
<dbReference type="PANTHER" id="PTHR47779:SF1">
    <property type="entry name" value="SYNTHASE (CCG-9), PUTATIVE (AFU_ORTHOLOGUE AFUA_3G12100)-RELATED"/>
    <property type="match status" value="1"/>
</dbReference>
<dbReference type="InterPro" id="IPR052078">
    <property type="entry name" value="Trehalose_Metab_GTase"/>
</dbReference>
<dbReference type="Pfam" id="PF21269">
    <property type="entry name" value="TreT_GT1"/>
    <property type="match status" value="1"/>
</dbReference>
<reference evidence="5" key="1">
    <citation type="submission" date="2023-03" db="EMBL/GenBank/DDBJ databases">
        <authorList>
            <person name="Steffen K."/>
            <person name="Cardenas P."/>
        </authorList>
    </citation>
    <scope>NUCLEOTIDE SEQUENCE</scope>
</reference>
<dbReference type="InterPro" id="IPR049438">
    <property type="entry name" value="TreT_GT1"/>
</dbReference>
<keyword evidence="3" id="KW-0808">Transferase</keyword>
<dbReference type="EMBL" id="CASHTH010000322">
    <property type="protein sequence ID" value="CAI7997659.1"/>
    <property type="molecule type" value="Genomic_DNA"/>
</dbReference>
<protein>
    <submittedName>
        <fullName evidence="5">Trehalose synthase</fullName>
    </submittedName>
</protein>
<evidence type="ECO:0000259" key="4">
    <source>
        <dbReference type="Pfam" id="PF21269"/>
    </source>
</evidence>
<dbReference type="PANTHER" id="PTHR47779">
    <property type="entry name" value="SYNTHASE (CCG-9), PUTATIVE (AFU_ORTHOLOGUE AFUA_3G12100)-RELATED"/>
    <property type="match status" value="1"/>
</dbReference>
<dbReference type="Gene3D" id="3.40.50.2000">
    <property type="entry name" value="Glycogen Phosphorylase B"/>
    <property type="match status" value="2"/>
</dbReference>
<feature type="domain" description="Trehalose synthase N-terminal" evidence="4">
    <location>
        <begin position="23"/>
        <end position="170"/>
    </location>
</feature>